<dbReference type="RefSeq" id="WP_343892532.1">
    <property type="nucleotide sequence ID" value="NZ_BAAAEH010000060.1"/>
</dbReference>
<protein>
    <submittedName>
        <fullName evidence="1">Uncharacterized protein</fullName>
    </submittedName>
</protein>
<dbReference type="Proteomes" id="UP001419910">
    <property type="component" value="Unassembled WGS sequence"/>
</dbReference>
<comment type="caution">
    <text evidence="1">The sequence shown here is derived from an EMBL/GenBank/DDBJ whole genome shotgun (WGS) entry which is preliminary data.</text>
</comment>
<organism evidence="1 2">
    <name type="scientific">Sphingomonas oligophenolica</name>
    <dbReference type="NCBI Taxonomy" id="301154"/>
    <lineage>
        <taxon>Bacteria</taxon>
        <taxon>Pseudomonadati</taxon>
        <taxon>Pseudomonadota</taxon>
        <taxon>Alphaproteobacteria</taxon>
        <taxon>Sphingomonadales</taxon>
        <taxon>Sphingomonadaceae</taxon>
        <taxon>Sphingomonas</taxon>
    </lineage>
</organism>
<evidence type="ECO:0000313" key="1">
    <source>
        <dbReference type="EMBL" id="MEN2791537.1"/>
    </source>
</evidence>
<reference evidence="1 2" key="1">
    <citation type="submission" date="2024-05" db="EMBL/GenBank/DDBJ databases">
        <authorList>
            <person name="Liu Q."/>
            <person name="Xin Y.-H."/>
        </authorList>
    </citation>
    <scope>NUCLEOTIDE SEQUENCE [LARGE SCALE GENOMIC DNA]</scope>
    <source>
        <strain evidence="1 2">CGMCC 1.10181</strain>
    </source>
</reference>
<keyword evidence="2" id="KW-1185">Reference proteome</keyword>
<dbReference type="EMBL" id="JBDIME010000018">
    <property type="protein sequence ID" value="MEN2791537.1"/>
    <property type="molecule type" value="Genomic_DNA"/>
</dbReference>
<name>A0ABU9Y724_9SPHN</name>
<gene>
    <name evidence="1" type="ORF">ABC974_18020</name>
</gene>
<evidence type="ECO:0000313" key="2">
    <source>
        <dbReference type="Proteomes" id="UP001419910"/>
    </source>
</evidence>
<sequence>MPACAGAPPIVATPNACSTLIPDSWRAPVPGADLPGGKTVADWIAFGDAQTGQLDKANGRTTDALAIIGRCERRDAAAVKKARPKFLGLF</sequence>
<accession>A0ABU9Y724</accession>
<proteinExistence type="predicted"/>